<dbReference type="GO" id="GO:0032436">
    <property type="term" value="P:positive regulation of proteasomal ubiquitin-dependent protein catabolic process"/>
    <property type="evidence" value="ECO:0007669"/>
    <property type="project" value="TreeGrafter"/>
</dbReference>
<comment type="caution">
    <text evidence="8">The sequence shown here is derived from an EMBL/GenBank/DDBJ whole genome shotgun (WGS) entry which is preliminary data.</text>
</comment>
<dbReference type="GO" id="GO:0030877">
    <property type="term" value="C:beta-catenin destruction complex"/>
    <property type="evidence" value="ECO:0007669"/>
    <property type="project" value="TreeGrafter"/>
</dbReference>
<feature type="domain" description="DIX" evidence="7">
    <location>
        <begin position="351"/>
        <end position="437"/>
    </location>
</feature>
<dbReference type="Proteomes" id="UP000835052">
    <property type="component" value="Unassembled WGS sequence"/>
</dbReference>
<feature type="domain" description="RGS" evidence="6">
    <location>
        <begin position="14"/>
        <end position="124"/>
    </location>
</feature>
<dbReference type="GO" id="GO:0008013">
    <property type="term" value="F:beta-catenin binding"/>
    <property type="evidence" value="ECO:0007669"/>
    <property type="project" value="TreeGrafter"/>
</dbReference>
<dbReference type="InterPro" id="IPR044926">
    <property type="entry name" value="RGS_subdomain_2"/>
</dbReference>
<dbReference type="PROSITE" id="PS50132">
    <property type="entry name" value="RGS"/>
    <property type="match status" value="1"/>
</dbReference>
<dbReference type="SUPFAM" id="SSF54236">
    <property type="entry name" value="Ubiquitin-like"/>
    <property type="match status" value="1"/>
</dbReference>
<keyword evidence="3 4" id="KW-0879">Wnt signaling pathway</keyword>
<dbReference type="GO" id="GO:0005737">
    <property type="term" value="C:cytoplasm"/>
    <property type="evidence" value="ECO:0007669"/>
    <property type="project" value="UniProtKB-SubCell"/>
</dbReference>
<accession>A0A8S1H1U2</accession>
<dbReference type="GO" id="GO:0048468">
    <property type="term" value="P:cell development"/>
    <property type="evidence" value="ECO:0007669"/>
    <property type="project" value="TreeGrafter"/>
</dbReference>
<dbReference type="GO" id="GO:0005886">
    <property type="term" value="C:plasma membrane"/>
    <property type="evidence" value="ECO:0007669"/>
    <property type="project" value="TreeGrafter"/>
</dbReference>
<dbReference type="GO" id="GO:0019901">
    <property type="term" value="F:protein kinase binding"/>
    <property type="evidence" value="ECO:0007669"/>
    <property type="project" value="TreeGrafter"/>
</dbReference>
<evidence type="ECO:0000256" key="2">
    <source>
        <dbReference type="ARBA" id="ARBA00022490"/>
    </source>
</evidence>
<dbReference type="InterPro" id="IPR001158">
    <property type="entry name" value="DIX"/>
</dbReference>
<evidence type="ECO:0000259" key="6">
    <source>
        <dbReference type="PROSITE" id="PS50132"/>
    </source>
</evidence>
<keyword evidence="2" id="KW-0963">Cytoplasm</keyword>
<feature type="region of interest" description="Disordered" evidence="5">
    <location>
        <begin position="263"/>
        <end position="283"/>
    </location>
</feature>
<evidence type="ECO:0000256" key="3">
    <source>
        <dbReference type="ARBA" id="ARBA00022687"/>
    </source>
</evidence>
<evidence type="ECO:0000256" key="4">
    <source>
        <dbReference type="PROSITE-ProRule" id="PRU00069"/>
    </source>
</evidence>
<dbReference type="GO" id="GO:0031625">
    <property type="term" value="F:ubiquitin protein ligase binding"/>
    <property type="evidence" value="ECO:0007669"/>
    <property type="project" value="TreeGrafter"/>
</dbReference>
<dbReference type="GO" id="GO:0090090">
    <property type="term" value="P:negative regulation of canonical Wnt signaling pathway"/>
    <property type="evidence" value="ECO:0007669"/>
    <property type="project" value="InterPro"/>
</dbReference>
<evidence type="ECO:0000259" key="7">
    <source>
        <dbReference type="PROSITE" id="PS50841"/>
    </source>
</evidence>
<dbReference type="GO" id="GO:0060090">
    <property type="term" value="F:molecular adaptor activity"/>
    <property type="evidence" value="ECO:0007669"/>
    <property type="project" value="TreeGrafter"/>
</dbReference>
<keyword evidence="9" id="KW-1185">Reference proteome</keyword>
<feature type="region of interest" description="Disordered" evidence="5">
    <location>
        <begin position="195"/>
        <end position="214"/>
    </location>
</feature>
<evidence type="ECO:0000313" key="8">
    <source>
        <dbReference type="EMBL" id="CAD6189729.1"/>
    </source>
</evidence>
<evidence type="ECO:0000256" key="5">
    <source>
        <dbReference type="SAM" id="MobiDB-lite"/>
    </source>
</evidence>
<dbReference type="PANTHER" id="PTHR46102">
    <property type="entry name" value="AXIN"/>
    <property type="match status" value="1"/>
</dbReference>
<dbReference type="InterPro" id="IPR016137">
    <property type="entry name" value="RGS"/>
</dbReference>
<evidence type="ECO:0008006" key="10">
    <source>
        <dbReference type="Google" id="ProtNLM"/>
    </source>
</evidence>
<gene>
    <name evidence="8" type="ORF">CAUJ_LOCUS5648</name>
</gene>
<dbReference type="InterPro" id="IPR036305">
    <property type="entry name" value="RGS_sf"/>
</dbReference>
<dbReference type="PROSITE" id="PS50841">
    <property type="entry name" value="DIX"/>
    <property type="match status" value="1"/>
</dbReference>
<evidence type="ECO:0000256" key="1">
    <source>
        <dbReference type="ARBA" id="ARBA00004496"/>
    </source>
</evidence>
<feature type="region of interest" description="Disordered" evidence="5">
    <location>
        <begin position="330"/>
        <end position="353"/>
    </location>
</feature>
<dbReference type="Gene3D" id="2.40.240.130">
    <property type="match status" value="1"/>
</dbReference>
<dbReference type="OrthoDB" id="10007451at2759"/>
<reference evidence="8" key="1">
    <citation type="submission" date="2020-10" db="EMBL/GenBank/DDBJ databases">
        <authorList>
            <person name="Kikuchi T."/>
        </authorList>
    </citation>
    <scope>NUCLEOTIDE SEQUENCE</scope>
    <source>
        <strain evidence="8">NKZ352</strain>
    </source>
</reference>
<dbReference type="SUPFAM" id="SSF48097">
    <property type="entry name" value="Regulator of G-protein signaling, RGS"/>
    <property type="match status" value="1"/>
</dbReference>
<name>A0A8S1H1U2_9PELO</name>
<dbReference type="InterPro" id="IPR038207">
    <property type="entry name" value="DIX_dom_sf"/>
</dbReference>
<dbReference type="Pfam" id="PF00778">
    <property type="entry name" value="DIX"/>
    <property type="match status" value="1"/>
</dbReference>
<dbReference type="InterPro" id="IPR043581">
    <property type="entry name" value="Axin-like"/>
</dbReference>
<dbReference type="EMBL" id="CAJGYM010000012">
    <property type="protein sequence ID" value="CAD6189729.1"/>
    <property type="molecule type" value="Genomic_DNA"/>
</dbReference>
<sequence>MMRMEELRSILTSSVEAVLNDAAAFAVFTQWMAQDEKRHVEAAHLHAAVQDFRQKSSVHVGTGVVKLARSIHRKFVSLQTGACRVLPNEVRQEMSQRVHEVIDGRPPYLELFDPLMIPLMKHFRCIHTQFVCSEAFFSHLNQRTNATSTPKPKTRKNQKFTSDGGIRHETEEARKAFVDVLCNKLADINPRLTGLESEMEEEEDEMKKTESSDDDVDNYVDKIMFEESSSRMHHEIDEECTVNSPYGIDAFAPPPANKHRYNFESAPVPSQYGTTHRDKSHRGMASDSSGFCSGASDFMAFDHSISSSRYGGCSSNNTLARSNHRNIHLQPNGFSTLPNRRRETPSVVSQGSETLTVEVRDEEGVPMVAKLPASQRHLTFRSFRRLFGIADPDQMRFFFKSVCEDGTAAYQWTLVWDDDVILPVFQGKISGICKTCPVEN</sequence>
<dbReference type="GO" id="GO:0005634">
    <property type="term" value="C:nucleus"/>
    <property type="evidence" value="ECO:0007669"/>
    <property type="project" value="TreeGrafter"/>
</dbReference>
<dbReference type="PANTHER" id="PTHR46102:SF2">
    <property type="entry name" value="AXIN"/>
    <property type="match status" value="1"/>
</dbReference>
<evidence type="ECO:0000313" key="9">
    <source>
        <dbReference type="Proteomes" id="UP000835052"/>
    </source>
</evidence>
<comment type="subcellular location">
    <subcellularLocation>
        <location evidence="1">Cytoplasm</location>
    </subcellularLocation>
</comment>
<dbReference type="AlphaFoldDB" id="A0A8S1H1U2"/>
<organism evidence="8 9">
    <name type="scientific">Caenorhabditis auriculariae</name>
    <dbReference type="NCBI Taxonomy" id="2777116"/>
    <lineage>
        <taxon>Eukaryota</taxon>
        <taxon>Metazoa</taxon>
        <taxon>Ecdysozoa</taxon>
        <taxon>Nematoda</taxon>
        <taxon>Chromadorea</taxon>
        <taxon>Rhabditida</taxon>
        <taxon>Rhabditina</taxon>
        <taxon>Rhabditomorpha</taxon>
        <taxon>Rhabditoidea</taxon>
        <taxon>Rhabditidae</taxon>
        <taxon>Peloderinae</taxon>
        <taxon>Caenorhabditis</taxon>
    </lineage>
</organism>
<dbReference type="Gene3D" id="1.10.167.10">
    <property type="entry name" value="Regulator of G-protein Signalling 4, domain 2"/>
    <property type="match status" value="1"/>
</dbReference>
<dbReference type="GO" id="GO:0016055">
    <property type="term" value="P:Wnt signaling pathway"/>
    <property type="evidence" value="ECO:0007669"/>
    <property type="project" value="UniProtKB-KW"/>
</dbReference>
<proteinExistence type="predicted"/>
<protein>
    <recommendedName>
        <fullName evidence="10">DIX domain-containing protein</fullName>
    </recommendedName>
</protein>
<dbReference type="InterPro" id="IPR029071">
    <property type="entry name" value="Ubiquitin-like_domsf"/>
</dbReference>